<keyword evidence="1" id="KW-1133">Transmembrane helix</keyword>
<evidence type="ECO:0000313" key="3">
    <source>
        <dbReference type="Proteomes" id="UP000249393"/>
    </source>
</evidence>
<accession>A0A2W5VBP7</accession>
<dbReference type="AlphaFoldDB" id="A0A2W5VBP7"/>
<sequence>MSVWEGIKWGGVALSFLMAAAALLKGLIWLVTWSRETWIWQIQLAIAEIKPPPPKAQVWLVFTAMFILALAHCALLGAMVLEIRHLPVSWSNTLNDTRQGLSVCPVTTKSQPTSGEPASIGVKAT</sequence>
<feature type="transmembrane region" description="Helical" evidence="1">
    <location>
        <begin position="58"/>
        <end position="81"/>
    </location>
</feature>
<evidence type="ECO:0000256" key="1">
    <source>
        <dbReference type="SAM" id="Phobius"/>
    </source>
</evidence>
<evidence type="ECO:0000313" key="2">
    <source>
        <dbReference type="EMBL" id="PZR37200.1"/>
    </source>
</evidence>
<keyword evidence="1" id="KW-0812">Transmembrane</keyword>
<proteinExistence type="predicted"/>
<organism evidence="2 3">
    <name type="scientific">Caulobacter segnis</name>
    <dbReference type="NCBI Taxonomy" id="88688"/>
    <lineage>
        <taxon>Bacteria</taxon>
        <taxon>Pseudomonadati</taxon>
        <taxon>Pseudomonadota</taxon>
        <taxon>Alphaproteobacteria</taxon>
        <taxon>Caulobacterales</taxon>
        <taxon>Caulobacteraceae</taxon>
        <taxon>Caulobacter</taxon>
    </lineage>
</organism>
<feature type="transmembrane region" description="Helical" evidence="1">
    <location>
        <begin position="12"/>
        <end position="31"/>
    </location>
</feature>
<name>A0A2W5VBP7_9CAUL</name>
<reference evidence="2 3" key="1">
    <citation type="submission" date="2017-08" db="EMBL/GenBank/DDBJ databases">
        <title>Infants hospitalized years apart are colonized by the same room-sourced microbial strains.</title>
        <authorList>
            <person name="Brooks B."/>
            <person name="Olm M.R."/>
            <person name="Firek B.A."/>
            <person name="Baker R."/>
            <person name="Thomas B.C."/>
            <person name="Morowitz M.J."/>
            <person name="Banfield J.F."/>
        </authorList>
    </citation>
    <scope>NUCLEOTIDE SEQUENCE [LARGE SCALE GENOMIC DNA]</scope>
    <source>
        <strain evidence="2">S2_003_000_R2_4</strain>
    </source>
</reference>
<comment type="caution">
    <text evidence="2">The sequence shown here is derived from an EMBL/GenBank/DDBJ whole genome shotgun (WGS) entry which is preliminary data.</text>
</comment>
<protein>
    <submittedName>
        <fullName evidence="2">Uncharacterized protein</fullName>
    </submittedName>
</protein>
<dbReference type="EMBL" id="QFQZ01000002">
    <property type="protein sequence ID" value="PZR37200.1"/>
    <property type="molecule type" value="Genomic_DNA"/>
</dbReference>
<gene>
    <name evidence="2" type="ORF">DI526_01400</name>
</gene>
<dbReference type="Proteomes" id="UP000249393">
    <property type="component" value="Unassembled WGS sequence"/>
</dbReference>
<keyword evidence="1" id="KW-0472">Membrane</keyword>